<dbReference type="EMBL" id="AP012159">
    <property type="protein sequence ID" value="BAK84841.1"/>
    <property type="molecule type" value="Genomic_DNA"/>
</dbReference>
<reference evidence="3" key="1">
    <citation type="journal article" date="2011" name="J. Bacteriol.">
        <title>Complete genome sequence of NBRC 3288, a unique cellulose-nonproducing strain of Gluconacetobacter xylinus isolated from vinegar.</title>
        <authorList>
            <person name="Ogino H."/>
            <person name="Azuma Y."/>
            <person name="Hosoyama A."/>
            <person name="Nakazawa H."/>
            <person name="Matsutani M."/>
            <person name="Hasegawa A."/>
            <person name="Otsuyama K."/>
            <person name="Matsushita K."/>
            <person name="Fujita N."/>
            <person name="Shirai M."/>
        </authorList>
    </citation>
    <scope>NUCLEOTIDE SEQUENCE [LARGE SCALE GENOMIC DNA]</scope>
    <source>
        <strain evidence="3">NBRC 3288 / BCRC 11682 / LMG 1693</strain>
    </source>
</reference>
<feature type="region of interest" description="Disordered" evidence="1">
    <location>
        <begin position="111"/>
        <end position="208"/>
    </location>
</feature>
<organism evidence="2 3">
    <name type="scientific">Komagataeibacter medellinensis (strain NBRC 3288 / BCRC 11682 / LMG 1693 / Kondo 51)</name>
    <name type="common">Gluconacetobacter medellinensis</name>
    <dbReference type="NCBI Taxonomy" id="634177"/>
    <lineage>
        <taxon>Bacteria</taxon>
        <taxon>Pseudomonadati</taxon>
        <taxon>Pseudomonadota</taxon>
        <taxon>Alphaproteobacteria</taxon>
        <taxon>Acetobacterales</taxon>
        <taxon>Acetobacteraceae</taxon>
        <taxon>Komagataeibacter</taxon>
    </lineage>
</organism>
<name>G2I1Q5_KOMMN</name>
<dbReference type="Proteomes" id="UP000009044">
    <property type="component" value="Chromosome"/>
</dbReference>
<evidence type="ECO:0008006" key="4">
    <source>
        <dbReference type="Google" id="ProtNLM"/>
    </source>
</evidence>
<sequence>MVKPYRTYHLSRIHPPVMPVRHHSAEAEKTCMKTLFPRVTIRPAVLLAAGLCLGLSACEDTRDPGQRAIGGGLLGAGGGALIGGLAGGGQGAAIGALAGAAGGAAIGAATTPTRRPRREAPSTICPDGRVLPPGYTPQSCPQAAGTARPAYRAQQRGYAQPSYPQQGGYYGQQGGYGQQPAGYYGQGGYGPAAYPQQEGAYPEDYDGY</sequence>
<feature type="compositionally biased region" description="Low complexity" evidence="1">
    <location>
        <begin position="157"/>
        <end position="167"/>
    </location>
</feature>
<protein>
    <recommendedName>
        <fullName evidence="4">Glycine zipper domain-containing protein</fullName>
    </recommendedName>
</protein>
<evidence type="ECO:0000313" key="3">
    <source>
        <dbReference type="Proteomes" id="UP000009044"/>
    </source>
</evidence>
<evidence type="ECO:0000313" key="2">
    <source>
        <dbReference type="EMBL" id="BAK84841.1"/>
    </source>
</evidence>
<dbReference type="KEGG" id="gxy:GLX_24290"/>
<proteinExistence type="predicted"/>
<dbReference type="HOGENOM" id="CLU_1523221_0_0_5"/>
<evidence type="ECO:0000256" key="1">
    <source>
        <dbReference type="SAM" id="MobiDB-lite"/>
    </source>
</evidence>
<dbReference type="PATRIC" id="fig|634177.7.peg.2714"/>
<gene>
    <name evidence="2" type="ordered locus">GLX_24290</name>
</gene>
<feature type="compositionally biased region" description="Gly residues" evidence="1">
    <location>
        <begin position="168"/>
        <end position="177"/>
    </location>
</feature>
<dbReference type="AlphaFoldDB" id="G2I1Q5"/>
<accession>G2I1Q5</accession>